<feature type="region of interest" description="Disordered" evidence="1">
    <location>
        <begin position="86"/>
        <end position="105"/>
    </location>
</feature>
<evidence type="ECO:0000313" key="4">
    <source>
        <dbReference type="Proteomes" id="UP001152087"/>
    </source>
</evidence>
<gene>
    <name evidence="3" type="ORF">NW755_014632</name>
</gene>
<keyword evidence="2" id="KW-0472">Membrane</keyword>
<evidence type="ECO:0000313" key="3">
    <source>
        <dbReference type="EMBL" id="KAJ4176055.1"/>
    </source>
</evidence>
<evidence type="ECO:0000256" key="1">
    <source>
        <dbReference type="SAM" id="MobiDB-lite"/>
    </source>
</evidence>
<sequence length="105" mass="11401">MATLASTPMPDCGGYEKNSTIHVSFYPLMLLPALLCVSYSFPFRPLLTESNNANRLEAFPRSGCLTALQCFSGSSKASHSDVYTFEAPNRRPANGRNAAVSHQCP</sequence>
<feature type="transmembrane region" description="Helical" evidence="2">
    <location>
        <begin position="20"/>
        <end position="41"/>
    </location>
</feature>
<dbReference type="AlphaFoldDB" id="A0A9W8USS4"/>
<keyword evidence="2" id="KW-0812">Transmembrane</keyword>
<evidence type="ECO:0000256" key="2">
    <source>
        <dbReference type="SAM" id="Phobius"/>
    </source>
</evidence>
<name>A0A9W8USS4_9HYPO</name>
<comment type="caution">
    <text evidence="3">The sequence shown here is derived from an EMBL/GenBank/DDBJ whole genome shotgun (WGS) entry which is preliminary data.</text>
</comment>
<reference evidence="3" key="1">
    <citation type="submission" date="2022-09" db="EMBL/GenBank/DDBJ databases">
        <title>Fusarium specimens isolated from Avocado Roots.</title>
        <authorList>
            <person name="Stajich J."/>
            <person name="Roper C."/>
            <person name="Heimlech-Rivalta G."/>
        </authorList>
    </citation>
    <scope>NUCLEOTIDE SEQUENCE</scope>
    <source>
        <strain evidence="3">A02</strain>
    </source>
</reference>
<organism evidence="3 4">
    <name type="scientific">Fusarium falciforme</name>
    <dbReference type="NCBI Taxonomy" id="195108"/>
    <lineage>
        <taxon>Eukaryota</taxon>
        <taxon>Fungi</taxon>
        <taxon>Dikarya</taxon>
        <taxon>Ascomycota</taxon>
        <taxon>Pezizomycotina</taxon>
        <taxon>Sordariomycetes</taxon>
        <taxon>Hypocreomycetidae</taxon>
        <taxon>Hypocreales</taxon>
        <taxon>Nectriaceae</taxon>
        <taxon>Fusarium</taxon>
        <taxon>Fusarium solani species complex</taxon>
    </lineage>
</organism>
<keyword evidence="4" id="KW-1185">Reference proteome</keyword>
<protein>
    <submittedName>
        <fullName evidence="3">Uncharacterized protein</fullName>
    </submittedName>
</protein>
<accession>A0A9W8USS4</accession>
<dbReference type="EMBL" id="JAOQAV010000246">
    <property type="protein sequence ID" value="KAJ4176055.1"/>
    <property type="molecule type" value="Genomic_DNA"/>
</dbReference>
<proteinExistence type="predicted"/>
<dbReference type="Proteomes" id="UP001152087">
    <property type="component" value="Unassembled WGS sequence"/>
</dbReference>
<keyword evidence="2" id="KW-1133">Transmembrane helix</keyword>